<feature type="chain" id="PRO_5012593479" evidence="1">
    <location>
        <begin position="32"/>
        <end position="1981"/>
    </location>
</feature>
<dbReference type="Pfam" id="PF00395">
    <property type="entry name" value="SLH"/>
    <property type="match status" value="3"/>
</dbReference>
<dbReference type="InterPro" id="IPR044060">
    <property type="entry name" value="Bacterial_rp_domain"/>
</dbReference>
<dbReference type="Pfam" id="PF21910">
    <property type="entry name" value="GH85_C"/>
    <property type="match status" value="1"/>
</dbReference>
<dbReference type="InterPro" id="IPR005201">
    <property type="entry name" value="TIM_ENGase"/>
</dbReference>
<protein>
    <submittedName>
        <fullName evidence="4">Uncharacterized protein</fullName>
    </submittedName>
</protein>
<proteinExistence type="predicted"/>
<dbReference type="Gene3D" id="2.60.40.10">
    <property type="entry name" value="Immunoglobulins"/>
    <property type="match status" value="1"/>
</dbReference>
<dbReference type="Pfam" id="PF03644">
    <property type="entry name" value="Glyco_hydro_85"/>
    <property type="match status" value="1"/>
</dbReference>
<evidence type="ECO:0000313" key="5">
    <source>
        <dbReference type="Proteomes" id="UP000187425"/>
    </source>
</evidence>
<comment type="caution">
    <text evidence="4">The sequence shown here is derived from an EMBL/GenBank/DDBJ whole genome shotgun (WGS) entry which is preliminary data.</text>
</comment>
<gene>
    <name evidence="4" type="ORF">BSK65_03225</name>
</gene>
<dbReference type="PANTHER" id="PTHR13246">
    <property type="entry name" value="ENDO BETA N-ACETYLGLUCOSAMINIDASE"/>
    <property type="match status" value="1"/>
</dbReference>
<feature type="signal peptide" evidence="1">
    <location>
        <begin position="1"/>
        <end position="31"/>
    </location>
</feature>
<dbReference type="EMBL" id="MPTW01000001">
    <property type="protein sequence ID" value="OME74695.1"/>
    <property type="molecule type" value="Genomic_DNA"/>
</dbReference>
<organism evidence="4 5">
    <name type="scientific">Paenibacillus odorifer</name>
    <dbReference type="NCBI Taxonomy" id="189426"/>
    <lineage>
        <taxon>Bacteria</taxon>
        <taxon>Bacillati</taxon>
        <taxon>Bacillota</taxon>
        <taxon>Bacilli</taxon>
        <taxon>Bacillales</taxon>
        <taxon>Paenibacillaceae</taxon>
        <taxon>Paenibacillus</taxon>
    </lineage>
</organism>
<feature type="domain" description="SLH" evidence="3">
    <location>
        <begin position="1863"/>
        <end position="1922"/>
    </location>
</feature>
<dbReference type="InterPro" id="IPR000421">
    <property type="entry name" value="FA58C"/>
</dbReference>
<dbReference type="Gene3D" id="2.60.120.260">
    <property type="entry name" value="Galactose-binding domain-like"/>
    <property type="match status" value="2"/>
</dbReference>
<dbReference type="Proteomes" id="UP000187425">
    <property type="component" value="Unassembled WGS sequence"/>
</dbReference>
<accession>A0A1R0ZPY3</accession>
<dbReference type="SUPFAM" id="SSF49785">
    <property type="entry name" value="Galactose-binding domain-like"/>
    <property type="match status" value="1"/>
</dbReference>
<dbReference type="InterPro" id="IPR032979">
    <property type="entry name" value="ENGase"/>
</dbReference>
<dbReference type="PANTHER" id="PTHR13246:SF1">
    <property type="entry name" value="CYTOSOLIC ENDO-BETA-N-ACETYLGLUCOSAMINIDASE"/>
    <property type="match status" value="1"/>
</dbReference>
<reference evidence="4 5" key="1">
    <citation type="submission" date="2016-11" db="EMBL/GenBank/DDBJ databases">
        <title>Paenibacillus species isolates.</title>
        <authorList>
            <person name="Beno S.M."/>
        </authorList>
    </citation>
    <scope>NUCLEOTIDE SEQUENCE [LARGE SCALE GENOMIC DNA]</scope>
    <source>
        <strain evidence="4 5">FSL H7-0443</strain>
    </source>
</reference>
<dbReference type="InterPro" id="IPR013783">
    <property type="entry name" value="Ig-like_fold"/>
</dbReference>
<feature type="domain" description="F5/8 type C" evidence="2">
    <location>
        <begin position="671"/>
        <end position="843"/>
    </location>
</feature>
<dbReference type="GO" id="GO:0005829">
    <property type="term" value="C:cytosol"/>
    <property type="evidence" value="ECO:0007669"/>
    <property type="project" value="UniProtKB-SubCell"/>
</dbReference>
<evidence type="ECO:0000259" key="3">
    <source>
        <dbReference type="PROSITE" id="PS51272"/>
    </source>
</evidence>
<sequence length="1981" mass="215109">MKKPLIKKALSCVLVGSTLSTVLITGQPVQAALGYWPEPLPISNEYYLHNETLQPYGAAFQIDELKNWTPDNDPDARYNRSAVPLAKRWMGPSVNPNASRDARIIPLSGTSARASQSPSQGGDGAYTYAMTNFQYVDINNYWGGSSAEGPIAIPTPEHIDSAHRNGVKATGTIFIPWGDSAYGGKFIDQLVEQDAKGNFVAADKLVEIAQYYGFDGFTINQESSSSPESMAKLKEMLAYIQEKKPDNFTMAWYNGKGQLGESDVKNWMQDGDTRLNNDWWLDMSWRNINASIKSVVDAGRSPFDIHATWENFPYTDKGADVTNLIGPDGKLKTSLGILGPNATLISSKSIDDFMNHEDLRLWTGPAFDPRDKTRTLGVFPGFSNLVADQTPIIGNEFATNFTVGNGKKFYEDGIVTGKEKGWYNRSLTDITPTWRWIVDSKGSKLAPNFDYEDAWWGGSSLKLSGNLDANQANHIKLYSSQLEITDNSKISITYKTPASDVDVYVGLCFGDTYDDSNFEFYPVPAGTEKNGWTTSTIDLSKHDKKAIAISLKINANEDVKDYSINFGRLAFTTNEAAPAATSAITLDDSIYVNDTTAEARIYWDKSANASLYTIHRVYADGTKEFIGATPSDAFYLGRFVRDNEEAQTTFEITSYSANGTVGGVKTFNFNWPAVTGGFEVAQVEGTNIALNVPVVDDGSFDPGGKVDKINDGVIPNSKWASGKTIASAYFDLGKDMDISRWVVKHANVAGAGEGVDFNTDTFDLQYAKDDRQPILDPNDPTSKQRVIKLNYTKVDEVIGNRQDVTDRVLDTPITARYIRLHVTKSDNCPWHAIRIYEFELYENPYVPHSTALLDRNVTVKNNVGATDSVVLDNVAMPIGSGGTVADDTGIVKIYDSLKSDQPIAEVKATQPNNKYKQLNRGVASFENLTLIPEGGRLYYTTNVNGVVSLRSSIEYAPEVGTEIKLPTSIKLEHSLMGNQTRSKYGVFTLEGLDVGTSMKIYETADSQSPILHSQQVEEGQDFIRQARVPLSKDGGTLYYELKQYGKPNSGRLEYTYDPTNELYVDQASLKDLVNRYSNLHEANYVPATWGPFSIALNAIKAALSTAVTASDAEGYRAALEESALALRSIGNIQRLKEVCNEYEKTYTEDQYTADSFKLFSDVLEKTKGIISGVESSTIAVTKTELEKLRFDLDNVVSRLVEGGDHVVDSVTITPNDVDGKIGTTLTFKAKVAGNAGDTVIWNVYGNSSQYTTISDGVLRVAADEEIGGVLTVKATSTFDTTKSGIAQVLVVNELLPKVISVTIPDQVDFVEAGKIQQFTANVAVKNDASTSVTWAVYGAENVDTKIFNGLLMVNENETADQLTIRATSEVDSTKFADKTIRVVKDTDEPYTITVGVMTNGSVTSDLSTAKPSQTVKLTVTPDAGYQLKTGSLKVNGNVILEDTFTMPAQDVIITAEFEKIPGIELVSIQAPTAITGLPNGTLKTIADLKLPATVVLVTNNGKMNAVVAWDVNSADYDPSVKTEQTFTVNGEVILPSDLVNTNSISLKVSIGVTVLKKQVVSPPVVQPPSGGGEVTTKPVPVYETTVSQGKVTTVTSVKTTDENGIAVTTVPGKLIDDAITTAVSKAADQGVNTEVAIKLDVDAPSNAKAVKVTLSNESLMKFTSNTAVTLTISTPIGTMTFGRNAISSISDQATGTVTITATKMEPSTLDADYQHKVGDRPVVNFDITSGNKTISEFSGNITVTIPYALKSDEKPIAVVAYHINTAGQLNVVKNGVYDVTTQTLTFSVPHFSQYAVGYNNIEFTDVAANAWYNDAVSYLAARDITNGLGNGNFGPETKVSRAQSLVMIMKAFGINPDQNSENNFGDAGNTYYTGYLAAAKRLGITDGAGNNMFAPEKEVTRQEMFVLTYNTLKSINALPTGTTPNELKDFKDSDTVSAYATAAMTYFVNNGVISGLNGNLLPVDKATRAEFAQTLYNIMTK</sequence>
<dbReference type="Pfam" id="PF00754">
    <property type="entry name" value="F5_F8_type_C"/>
    <property type="match status" value="1"/>
</dbReference>
<name>A0A1R0ZPY3_9BACL</name>
<evidence type="ECO:0000313" key="4">
    <source>
        <dbReference type="EMBL" id="OME74695.1"/>
    </source>
</evidence>
<dbReference type="RefSeq" id="WP_076283211.1">
    <property type="nucleotide sequence ID" value="NZ_MPTW01000001.1"/>
</dbReference>
<evidence type="ECO:0000256" key="1">
    <source>
        <dbReference type="SAM" id="SignalP"/>
    </source>
</evidence>
<dbReference type="InterPro" id="IPR008979">
    <property type="entry name" value="Galactose-bd-like_sf"/>
</dbReference>
<dbReference type="PROSITE" id="PS50022">
    <property type="entry name" value="FA58C_3"/>
    <property type="match status" value="1"/>
</dbReference>
<dbReference type="PROSITE" id="PS51272">
    <property type="entry name" value="SLH"/>
    <property type="match status" value="3"/>
</dbReference>
<evidence type="ECO:0000259" key="2">
    <source>
        <dbReference type="PROSITE" id="PS50022"/>
    </source>
</evidence>
<dbReference type="InterPro" id="IPR001119">
    <property type="entry name" value="SLH_dom"/>
</dbReference>
<dbReference type="InterPro" id="IPR054110">
    <property type="entry name" value="EndoD-like_D2"/>
</dbReference>
<dbReference type="Pfam" id="PF18998">
    <property type="entry name" value="Flg_new_2"/>
    <property type="match status" value="1"/>
</dbReference>
<dbReference type="GO" id="GO:0033925">
    <property type="term" value="F:mannosyl-glycoprotein endo-beta-N-acetylglucosaminidase activity"/>
    <property type="evidence" value="ECO:0007669"/>
    <property type="project" value="InterPro"/>
</dbReference>
<feature type="domain" description="SLH" evidence="3">
    <location>
        <begin position="1799"/>
        <end position="1862"/>
    </location>
</feature>
<keyword evidence="1" id="KW-0732">Signal</keyword>
<dbReference type="OrthoDB" id="1089471at2"/>
<feature type="domain" description="SLH" evidence="3">
    <location>
        <begin position="1927"/>
        <end position="1981"/>
    </location>
</feature>
<dbReference type="Gene3D" id="3.20.20.80">
    <property type="entry name" value="Glycosidases"/>
    <property type="match status" value="1"/>
</dbReference>